<proteinExistence type="predicted"/>
<protein>
    <submittedName>
        <fullName evidence="1">Uncharacterized protein</fullName>
    </submittedName>
</protein>
<keyword evidence="2" id="KW-1185">Reference proteome</keyword>
<evidence type="ECO:0000313" key="2">
    <source>
        <dbReference type="Proteomes" id="UP000831701"/>
    </source>
</evidence>
<accession>A0ACB8VEC5</accession>
<reference evidence="1" key="1">
    <citation type="submission" date="2022-04" db="EMBL/GenBank/DDBJ databases">
        <title>Jade perch genome.</title>
        <authorList>
            <person name="Chao B."/>
        </authorList>
    </citation>
    <scope>NUCLEOTIDE SEQUENCE</scope>
    <source>
        <strain evidence="1">CB-2022</strain>
    </source>
</reference>
<dbReference type="EMBL" id="CM041552">
    <property type="protein sequence ID" value="KAI3353866.1"/>
    <property type="molecule type" value="Genomic_DNA"/>
</dbReference>
<sequence>MTIYVHLQCALPVGPYEGIEDCYKWQHRFSAAAGDFMSLRGEPEKNIFQRVIATVENSIVLHSIENSCRNKVRDILSYPSHDATLCGMTRVPCPDVYRGPTLEPGLGRWLNGERRAGPGRAFAHGALPGPARSSDMGLSSSIRGVIGRNGLHLSGVQLLDFCASSHSLSIMNTMFEHKGVHKCTWHQDALGRRPMIDFIIVSPDLQPYVLDTRVKRGAELSTDHHLVVGWIRWWGRMLGRPGGPKQIVRVCWECLAEEPVQMVFNSHLRQSFDCIPRVAGDMDGF</sequence>
<organism evidence="1 2">
    <name type="scientific">Scortum barcoo</name>
    <name type="common">barcoo grunter</name>
    <dbReference type="NCBI Taxonomy" id="214431"/>
    <lineage>
        <taxon>Eukaryota</taxon>
        <taxon>Metazoa</taxon>
        <taxon>Chordata</taxon>
        <taxon>Craniata</taxon>
        <taxon>Vertebrata</taxon>
        <taxon>Euteleostomi</taxon>
        <taxon>Actinopterygii</taxon>
        <taxon>Neopterygii</taxon>
        <taxon>Teleostei</taxon>
        <taxon>Neoteleostei</taxon>
        <taxon>Acanthomorphata</taxon>
        <taxon>Eupercaria</taxon>
        <taxon>Centrarchiformes</taxon>
        <taxon>Terapontoidei</taxon>
        <taxon>Terapontidae</taxon>
        <taxon>Scortum</taxon>
    </lineage>
</organism>
<name>A0ACB8VEC5_9TELE</name>
<evidence type="ECO:0000313" key="1">
    <source>
        <dbReference type="EMBL" id="KAI3353866.1"/>
    </source>
</evidence>
<gene>
    <name evidence="1" type="ORF">L3Q82_005074</name>
</gene>
<comment type="caution">
    <text evidence="1">The sequence shown here is derived from an EMBL/GenBank/DDBJ whole genome shotgun (WGS) entry which is preliminary data.</text>
</comment>
<dbReference type="Proteomes" id="UP000831701">
    <property type="component" value="Chromosome 22"/>
</dbReference>